<evidence type="ECO:0000313" key="6">
    <source>
        <dbReference type="Proteomes" id="UP001178148"/>
    </source>
</evidence>
<dbReference type="PANTHER" id="PTHR38683:SF1">
    <property type="entry name" value="CHORISMATE PYRUVATE-LYASE"/>
    <property type="match status" value="1"/>
</dbReference>
<comment type="similarity">
    <text evidence="4">Belongs to the UbiC family.</text>
</comment>
<keyword evidence="1 4" id="KW-0963">Cytoplasm</keyword>
<feature type="binding site" evidence="4">
    <location>
        <position position="115"/>
    </location>
    <ligand>
        <name>substrate</name>
    </ligand>
</feature>
<comment type="caution">
    <text evidence="5">The sequence shown here is derived from an EMBL/GenBank/DDBJ whole genome shotgun (WGS) entry which is preliminary data.</text>
</comment>
<dbReference type="InterPro" id="IPR007440">
    <property type="entry name" value="Chorismate--pyruvate_lyase"/>
</dbReference>
<keyword evidence="6" id="KW-1185">Reference proteome</keyword>
<organism evidence="5 6">
    <name type="scientific">Candidatus Endonucleibacter bathymodioli</name>
    <dbReference type="NCBI Taxonomy" id="539814"/>
    <lineage>
        <taxon>Bacteria</taxon>
        <taxon>Pseudomonadati</taxon>
        <taxon>Pseudomonadota</taxon>
        <taxon>Gammaproteobacteria</taxon>
        <taxon>Oceanospirillales</taxon>
        <taxon>Endozoicomonadaceae</taxon>
        <taxon>Candidatus Endonucleibacter</taxon>
    </lineage>
</organism>
<comment type="catalytic activity">
    <reaction evidence="4">
        <text>chorismate = 4-hydroxybenzoate + pyruvate</text>
        <dbReference type="Rhea" id="RHEA:16505"/>
        <dbReference type="ChEBI" id="CHEBI:15361"/>
        <dbReference type="ChEBI" id="CHEBI:17879"/>
        <dbReference type="ChEBI" id="CHEBI:29748"/>
        <dbReference type="EC" id="4.1.3.40"/>
    </reaction>
</comment>
<dbReference type="SUPFAM" id="SSF64288">
    <property type="entry name" value="Chorismate lyase-like"/>
    <property type="match status" value="1"/>
</dbReference>
<evidence type="ECO:0000313" key="5">
    <source>
        <dbReference type="EMBL" id="MDP0590227.1"/>
    </source>
</evidence>
<evidence type="ECO:0000256" key="1">
    <source>
        <dbReference type="ARBA" id="ARBA00022490"/>
    </source>
</evidence>
<dbReference type="InterPro" id="IPR028978">
    <property type="entry name" value="Chorismate_lyase_/UTRA_dom_sf"/>
</dbReference>
<protein>
    <recommendedName>
        <fullName evidence="4">Probable chorismate pyruvate-lyase</fullName>
        <shortName evidence="4">CL</shortName>
        <shortName evidence="4">CPL</shortName>
        <ecNumber evidence="4">4.1.3.40</ecNumber>
    </recommendedName>
</protein>
<feature type="binding site" evidence="4">
    <location>
        <position position="77"/>
    </location>
    <ligand>
        <name>substrate</name>
    </ligand>
</feature>
<gene>
    <name evidence="4" type="primary">ubiC</name>
    <name evidence="5" type="ORF">QS748_13980</name>
</gene>
<evidence type="ECO:0000256" key="4">
    <source>
        <dbReference type="HAMAP-Rule" id="MF_01632"/>
    </source>
</evidence>
<keyword evidence="2 4" id="KW-0831">Ubiquinone biosynthesis</keyword>
<sequence length="179" mass="20526">MSFFHHSNLSWQPFRLIREALPADIKDLLLDRGSLTEKLKKKYRDAFTVSVIRHSWAKPSLSEQQFLGNNDSEFSIREVLLICGGRPRVFARSVFPRCSVNGPNEGLLKLGNKPLGEFLFSHINLTRGAIELAKLPASQFNKHLGYQYTDETTWGRRSLLHLNDKPISVCEFFLPEPKQ</sequence>
<dbReference type="AlphaFoldDB" id="A0AA90NWE0"/>
<feature type="binding site" evidence="4">
    <location>
        <position position="171"/>
    </location>
    <ligand>
        <name>substrate</name>
    </ligand>
</feature>
<comment type="pathway">
    <text evidence="4">Cofactor biosynthesis; ubiquinone biosynthesis.</text>
</comment>
<dbReference type="Gene3D" id="3.40.1410.10">
    <property type="entry name" value="Chorismate lyase-like"/>
    <property type="match status" value="1"/>
</dbReference>
<dbReference type="GO" id="GO:0006744">
    <property type="term" value="P:ubiquinone biosynthetic process"/>
    <property type="evidence" value="ECO:0007669"/>
    <property type="project" value="UniProtKB-UniRule"/>
</dbReference>
<dbReference type="GO" id="GO:0042866">
    <property type="term" value="P:pyruvate biosynthetic process"/>
    <property type="evidence" value="ECO:0007669"/>
    <property type="project" value="UniProtKB-UniRule"/>
</dbReference>
<accession>A0AA90NWE0</accession>
<dbReference type="EMBL" id="JASXSV010000035">
    <property type="protein sequence ID" value="MDP0590227.1"/>
    <property type="molecule type" value="Genomic_DNA"/>
</dbReference>
<dbReference type="HAMAP" id="MF_01632">
    <property type="entry name" value="UbiC"/>
    <property type="match status" value="1"/>
</dbReference>
<evidence type="ECO:0000256" key="3">
    <source>
        <dbReference type="ARBA" id="ARBA00023239"/>
    </source>
</evidence>
<dbReference type="Pfam" id="PF04345">
    <property type="entry name" value="Chor_lyase"/>
    <property type="match status" value="1"/>
</dbReference>
<dbReference type="Proteomes" id="UP001178148">
    <property type="component" value="Unassembled WGS sequence"/>
</dbReference>
<dbReference type="EC" id="4.1.3.40" evidence="4"/>
<dbReference type="GO" id="GO:0008813">
    <property type="term" value="F:chorismate lyase activity"/>
    <property type="evidence" value="ECO:0007669"/>
    <property type="project" value="UniProtKB-UniRule"/>
</dbReference>
<keyword evidence="3 4" id="KW-0456">Lyase</keyword>
<comment type="subcellular location">
    <subcellularLocation>
        <location evidence="4">Cytoplasm</location>
    </subcellularLocation>
</comment>
<comment type="function">
    <text evidence="4">Removes the pyruvyl group from chorismate, with concomitant aromatization of the ring, to provide 4-hydroxybenzoate (4HB) for the ubiquinone pathway.</text>
</comment>
<dbReference type="GO" id="GO:0005829">
    <property type="term" value="C:cytosol"/>
    <property type="evidence" value="ECO:0007669"/>
    <property type="project" value="TreeGrafter"/>
</dbReference>
<evidence type="ECO:0000256" key="2">
    <source>
        <dbReference type="ARBA" id="ARBA00022688"/>
    </source>
</evidence>
<name>A0AA90NWE0_9GAMM</name>
<dbReference type="PANTHER" id="PTHR38683">
    <property type="entry name" value="CHORISMATE PYRUVATE-LYASE"/>
    <property type="match status" value="1"/>
</dbReference>
<comment type="caution">
    <text evidence="4">Lacks conserved residue(s) required for the propagation of feature annotation.</text>
</comment>
<reference evidence="5 6" key="1">
    <citation type="journal article" date="2023" name="bioRxiv">
        <title>An intranuclear bacterial parasite of deep-sea mussels expresses apoptosis inhibitors acquired from its host.</title>
        <authorList>
            <person name="Gonzalez Porras M.A."/>
            <person name="Assie A."/>
            <person name="Tietjen M."/>
            <person name="Violette M."/>
            <person name="Kleiner M."/>
            <person name="Gruber-Vodicka H."/>
            <person name="Dubilier N."/>
            <person name="Leisch N."/>
        </authorList>
    </citation>
    <scope>NUCLEOTIDE SEQUENCE [LARGE SCALE GENOMIC DNA]</scope>
    <source>
        <strain evidence="5">IAP13</strain>
    </source>
</reference>
<keyword evidence="4" id="KW-0670">Pyruvate</keyword>
<proteinExistence type="inferred from homology"/>